<dbReference type="PRINTS" id="PR00080">
    <property type="entry name" value="SDRFAMILY"/>
</dbReference>
<dbReference type="PROSITE" id="PS00061">
    <property type="entry name" value="ADH_SHORT"/>
    <property type="match status" value="1"/>
</dbReference>
<dbReference type="FunFam" id="3.40.50.720:FF:000173">
    <property type="entry name" value="3-oxoacyl-[acyl-carrier protein] reductase"/>
    <property type="match status" value="1"/>
</dbReference>
<keyword evidence="2" id="KW-0560">Oxidoreductase</keyword>
<dbReference type="Pfam" id="PF00106">
    <property type="entry name" value="adh_short"/>
    <property type="match status" value="1"/>
</dbReference>
<dbReference type="EMBL" id="QEKH01000003">
    <property type="protein sequence ID" value="PVY45156.1"/>
    <property type="molecule type" value="Genomic_DNA"/>
</dbReference>
<dbReference type="EMBL" id="JABAEW010000003">
    <property type="protein sequence ID" value="NMD85431.1"/>
    <property type="molecule type" value="Genomic_DNA"/>
</dbReference>
<dbReference type="GO" id="GO:0016491">
    <property type="term" value="F:oxidoreductase activity"/>
    <property type="evidence" value="ECO:0007669"/>
    <property type="project" value="UniProtKB-KW"/>
</dbReference>
<dbReference type="Proteomes" id="UP000245959">
    <property type="component" value="Unassembled WGS sequence"/>
</dbReference>
<comment type="caution">
    <text evidence="5">The sequence shown here is derived from an EMBL/GenBank/DDBJ whole genome shotgun (WGS) entry which is preliminary data.</text>
</comment>
<dbReference type="PANTHER" id="PTHR42879">
    <property type="entry name" value="3-OXOACYL-(ACYL-CARRIER-PROTEIN) REDUCTASE"/>
    <property type="match status" value="1"/>
</dbReference>
<sequence>MENLKDRVALVTGSSQGIGRVIARELATAGCRVIVNCRNGHDKAEAVAAGLRADGGMAEVYCCDVSDEAAVNAMFAELGPVDILVNNARLDPWQRKPEMSEGEWFDRVMRVNLKGAFLCSEAFFRQAQPRRWGRIVNIASVRSFRPAEMHMIAYGVSKLGMHALTRAFAHNGAPFNITANTVCPGMVITENIDKRLTPEKYAEESAAIPLGRGATGEEIADAVLFPIRNGYVTGETININGGMYYAP</sequence>
<dbReference type="GeneID" id="78294060"/>
<reference evidence="5 6" key="1">
    <citation type="submission" date="2018-04" db="EMBL/GenBank/DDBJ databases">
        <title>Genomic Encyclopedia of Type Strains, Phase IV (KMG-IV): sequencing the most valuable type-strain genomes for metagenomic binning, comparative biology and taxonomic classification.</title>
        <authorList>
            <person name="Goeker M."/>
        </authorList>
    </citation>
    <scope>NUCLEOTIDE SEQUENCE [LARGE SCALE GENOMIC DNA]</scope>
    <source>
        <strain evidence="5 6">DSM 14823</strain>
    </source>
</reference>
<dbReference type="PRINTS" id="PR00081">
    <property type="entry name" value="GDHRDH"/>
</dbReference>
<dbReference type="SUPFAM" id="SSF51735">
    <property type="entry name" value="NAD(P)-binding Rossmann-fold domains"/>
    <property type="match status" value="1"/>
</dbReference>
<name>A0A2U1B918_9BACT</name>
<dbReference type="OrthoDB" id="9775296at2"/>
<proteinExistence type="inferred from homology"/>
<gene>
    <name evidence="5" type="ORF">C8D82_10370</name>
    <name evidence="4" type="ORF">HF882_02415</name>
</gene>
<evidence type="ECO:0000313" key="5">
    <source>
        <dbReference type="EMBL" id="PVY45156.1"/>
    </source>
</evidence>
<comment type="similarity">
    <text evidence="1 3">Belongs to the short-chain dehydrogenases/reductases (SDR) family.</text>
</comment>
<dbReference type="InterPro" id="IPR020904">
    <property type="entry name" value="Sc_DH/Rdtase_CS"/>
</dbReference>
<evidence type="ECO:0000313" key="7">
    <source>
        <dbReference type="Proteomes" id="UP000576225"/>
    </source>
</evidence>
<protein>
    <submittedName>
        <fullName evidence="5">3-oxoacyl-[acyl-carrier protein] reductase</fullName>
    </submittedName>
    <submittedName>
        <fullName evidence="4">SDR family oxidoreductase</fullName>
    </submittedName>
</protein>
<dbReference type="GO" id="GO:0032787">
    <property type="term" value="P:monocarboxylic acid metabolic process"/>
    <property type="evidence" value="ECO:0007669"/>
    <property type="project" value="UniProtKB-ARBA"/>
</dbReference>
<dbReference type="RefSeq" id="WP_116882730.1">
    <property type="nucleotide sequence ID" value="NZ_CABMMC010000139.1"/>
</dbReference>
<evidence type="ECO:0000313" key="4">
    <source>
        <dbReference type="EMBL" id="NMD85431.1"/>
    </source>
</evidence>
<evidence type="ECO:0000256" key="3">
    <source>
        <dbReference type="RuleBase" id="RU000363"/>
    </source>
</evidence>
<dbReference type="Proteomes" id="UP000576225">
    <property type="component" value="Unassembled WGS sequence"/>
</dbReference>
<dbReference type="InterPro" id="IPR050259">
    <property type="entry name" value="SDR"/>
</dbReference>
<keyword evidence="6" id="KW-1185">Reference proteome</keyword>
<dbReference type="InterPro" id="IPR036291">
    <property type="entry name" value="NAD(P)-bd_dom_sf"/>
</dbReference>
<dbReference type="AlphaFoldDB" id="A0A2U1B918"/>
<evidence type="ECO:0000256" key="1">
    <source>
        <dbReference type="ARBA" id="ARBA00006484"/>
    </source>
</evidence>
<organism evidence="5 6">
    <name type="scientific">Victivallis vadensis</name>
    <dbReference type="NCBI Taxonomy" id="172901"/>
    <lineage>
        <taxon>Bacteria</taxon>
        <taxon>Pseudomonadati</taxon>
        <taxon>Lentisphaerota</taxon>
        <taxon>Lentisphaeria</taxon>
        <taxon>Victivallales</taxon>
        <taxon>Victivallaceae</taxon>
        <taxon>Victivallis</taxon>
    </lineage>
</organism>
<evidence type="ECO:0000313" key="6">
    <source>
        <dbReference type="Proteomes" id="UP000245959"/>
    </source>
</evidence>
<reference evidence="4 7" key="2">
    <citation type="submission" date="2020-04" db="EMBL/GenBank/DDBJ databases">
        <authorList>
            <person name="Hitch T.C.A."/>
            <person name="Wylensek D."/>
            <person name="Clavel T."/>
        </authorList>
    </citation>
    <scope>NUCLEOTIDE SEQUENCE [LARGE SCALE GENOMIC DNA]</scope>
    <source>
        <strain evidence="4 7">COR2-253-APC-1A</strain>
    </source>
</reference>
<accession>A0A2U1B918</accession>
<dbReference type="PANTHER" id="PTHR42879:SF2">
    <property type="entry name" value="3-OXOACYL-[ACYL-CARRIER-PROTEIN] REDUCTASE FABG"/>
    <property type="match status" value="1"/>
</dbReference>
<dbReference type="InterPro" id="IPR002347">
    <property type="entry name" value="SDR_fam"/>
</dbReference>
<evidence type="ECO:0000256" key="2">
    <source>
        <dbReference type="ARBA" id="ARBA00023002"/>
    </source>
</evidence>
<dbReference type="Gene3D" id="3.40.50.720">
    <property type="entry name" value="NAD(P)-binding Rossmann-like Domain"/>
    <property type="match status" value="1"/>
</dbReference>